<evidence type="ECO:0000259" key="2">
    <source>
        <dbReference type="Pfam" id="PF00135"/>
    </source>
</evidence>
<dbReference type="GeneTree" id="ENSGT00940000168460"/>
<dbReference type="AlphaFoldDB" id="A0A3B5R918"/>
<dbReference type="SUPFAM" id="SSF53474">
    <property type="entry name" value="alpha/beta-Hydrolases"/>
    <property type="match status" value="1"/>
</dbReference>
<dbReference type="PANTHER" id="PTHR11559">
    <property type="entry name" value="CARBOXYLESTERASE"/>
    <property type="match status" value="1"/>
</dbReference>
<name>A0A3B5R918_XIPMA</name>
<dbReference type="InParanoid" id="A0A3B5R918"/>
<evidence type="ECO:0000313" key="3">
    <source>
        <dbReference type="Ensembl" id="ENSXMAP00000039355.1"/>
    </source>
</evidence>
<dbReference type="Ensembl" id="ENSXMAT00000025910.1">
    <property type="protein sequence ID" value="ENSXMAP00000039355.1"/>
    <property type="gene ID" value="ENSXMAG00000026189.1"/>
</dbReference>
<dbReference type="Proteomes" id="UP000002852">
    <property type="component" value="Unassembled WGS sequence"/>
</dbReference>
<dbReference type="InterPro" id="IPR002018">
    <property type="entry name" value="CarbesteraseB"/>
</dbReference>
<accession>A0A3B5R918</accession>
<dbReference type="STRING" id="8083.ENSXMAP00000039355"/>
<organism evidence="3 4">
    <name type="scientific">Xiphophorus maculatus</name>
    <name type="common">Southern platyfish</name>
    <name type="synonym">Platypoecilus maculatus</name>
    <dbReference type="NCBI Taxonomy" id="8083"/>
    <lineage>
        <taxon>Eukaryota</taxon>
        <taxon>Metazoa</taxon>
        <taxon>Chordata</taxon>
        <taxon>Craniata</taxon>
        <taxon>Vertebrata</taxon>
        <taxon>Euteleostomi</taxon>
        <taxon>Actinopterygii</taxon>
        <taxon>Neopterygii</taxon>
        <taxon>Teleostei</taxon>
        <taxon>Neoteleostei</taxon>
        <taxon>Acanthomorphata</taxon>
        <taxon>Ovalentaria</taxon>
        <taxon>Atherinomorphae</taxon>
        <taxon>Cyprinodontiformes</taxon>
        <taxon>Poeciliidae</taxon>
        <taxon>Poeciliinae</taxon>
        <taxon>Xiphophorus</taxon>
    </lineage>
</organism>
<dbReference type="Pfam" id="PF00135">
    <property type="entry name" value="COesterase"/>
    <property type="match status" value="1"/>
</dbReference>
<reference evidence="3" key="3">
    <citation type="submission" date="2025-08" db="UniProtKB">
        <authorList>
            <consortium name="Ensembl"/>
        </authorList>
    </citation>
    <scope>IDENTIFICATION</scope>
    <source>
        <strain evidence="3">JP 163 A</strain>
    </source>
</reference>
<reference evidence="4" key="2">
    <citation type="journal article" date="2013" name="Nat. Genet.">
        <title>The genome of the platyfish, Xiphophorus maculatus, provides insights into evolutionary adaptation and several complex traits.</title>
        <authorList>
            <person name="Schartl M."/>
            <person name="Walter R.B."/>
            <person name="Shen Y."/>
            <person name="Garcia T."/>
            <person name="Catchen J."/>
            <person name="Amores A."/>
            <person name="Braasch I."/>
            <person name="Chalopin D."/>
            <person name="Volff J.N."/>
            <person name="Lesch K.P."/>
            <person name="Bisazza A."/>
            <person name="Minx P."/>
            <person name="Hillier L."/>
            <person name="Wilson R.K."/>
            <person name="Fuerstenberg S."/>
            <person name="Boore J."/>
            <person name="Searle S."/>
            <person name="Postlethwait J.H."/>
            <person name="Warren W.C."/>
        </authorList>
    </citation>
    <scope>NUCLEOTIDE SEQUENCE [LARGE SCALE GENOMIC DNA]</scope>
    <source>
        <strain evidence="4">JP 163 A</strain>
    </source>
</reference>
<protein>
    <recommendedName>
        <fullName evidence="2">Carboxylesterase type B domain-containing protein</fullName>
    </recommendedName>
</protein>
<keyword evidence="4" id="KW-1185">Reference proteome</keyword>
<sequence length="139" mass="14985">VSLREAESAVRSWRLTDPSVSLERSPQAASVSVPGHGTLQGVAMETAVGSDRRTVIRFLGVPFARPPIGALRFEAAQPADWTGTWDATKPRYCVQPGDDEDSASSEDCLYLNIFTLAAQVSPERLTGSDQNQATIEKHG</sequence>
<proteinExistence type="inferred from homology"/>
<dbReference type="Gene3D" id="3.40.50.1820">
    <property type="entry name" value="alpha/beta hydrolase"/>
    <property type="match status" value="1"/>
</dbReference>
<evidence type="ECO:0000256" key="1">
    <source>
        <dbReference type="ARBA" id="ARBA00005964"/>
    </source>
</evidence>
<comment type="similarity">
    <text evidence="1">Belongs to the type-B carboxylesterase/lipase family.</text>
</comment>
<reference evidence="4" key="1">
    <citation type="submission" date="2012-01" db="EMBL/GenBank/DDBJ databases">
        <authorList>
            <person name="Walter R."/>
            <person name="Schartl M."/>
            <person name="Warren W."/>
        </authorList>
    </citation>
    <scope>NUCLEOTIDE SEQUENCE [LARGE SCALE GENOMIC DNA]</scope>
    <source>
        <strain evidence="4">JP 163 A</strain>
    </source>
</reference>
<evidence type="ECO:0000313" key="4">
    <source>
        <dbReference type="Proteomes" id="UP000002852"/>
    </source>
</evidence>
<dbReference type="InterPro" id="IPR029058">
    <property type="entry name" value="AB_hydrolase_fold"/>
</dbReference>
<dbReference type="InterPro" id="IPR050309">
    <property type="entry name" value="Type-B_Carboxylest/Lipase"/>
</dbReference>
<reference evidence="3" key="4">
    <citation type="submission" date="2025-09" db="UniProtKB">
        <authorList>
            <consortium name="Ensembl"/>
        </authorList>
    </citation>
    <scope>IDENTIFICATION</scope>
    <source>
        <strain evidence="3">JP 163 A</strain>
    </source>
</reference>
<feature type="domain" description="Carboxylesterase type B" evidence="2">
    <location>
        <begin position="29"/>
        <end position="122"/>
    </location>
</feature>